<feature type="region of interest" description="Disordered" evidence="2">
    <location>
        <begin position="284"/>
        <end position="622"/>
    </location>
</feature>
<protein>
    <recommendedName>
        <fullName evidence="3">WH2 domain-containing protein</fullName>
    </recommendedName>
</protein>
<feature type="domain" description="WH2" evidence="3">
    <location>
        <begin position="269"/>
        <end position="286"/>
    </location>
</feature>
<feature type="region of interest" description="Disordered" evidence="2">
    <location>
        <begin position="191"/>
        <end position="215"/>
    </location>
</feature>
<feature type="region of interest" description="Disordered" evidence="2">
    <location>
        <begin position="50"/>
        <end position="86"/>
    </location>
</feature>
<proteinExistence type="predicted"/>
<dbReference type="GO" id="GO:0006887">
    <property type="term" value="P:exocytosis"/>
    <property type="evidence" value="ECO:0007669"/>
    <property type="project" value="TreeGrafter"/>
</dbReference>
<dbReference type="PANTHER" id="PTHR23331">
    <property type="entry name" value="CXYORF1"/>
    <property type="match status" value="1"/>
</dbReference>
<reference evidence="4 5" key="1">
    <citation type="journal article" date="2020" name="Mol. Biol. Evol.">
        <title>Interspecific Gene Flow and the Evolution of Specialization in Black and White Rhinoceros.</title>
        <authorList>
            <person name="Moodley Y."/>
            <person name="Westbury M.V."/>
            <person name="Russo I.M."/>
            <person name="Gopalakrishnan S."/>
            <person name="Rakotoarivelo A."/>
            <person name="Olsen R.A."/>
            <person name="Prost S."/>
            <person name="Tunstall T."/>
            <person name="Ryder O.A."/>
            <person name="Dalen L."/>
            <person name="Bruford M.W."/>
        </authorList>
    </citation>
    <scope>NUCLEOTIDE SEQUENCE [LARGE SCALE GENOMIC DNA]</scope>
    <source>
        <strain evidence="4">SBR-YM</strain>
        <tissue evidence="4">Skin</tissue>
    </source>
</reference>
<dbReference type="GO" id="GO:0043015">
    <property type="term" value="F:gamma-tubulin binding"/>
    <property type="evidence" value="ECO:0007669"/>
    <property type="project" value="TreeGrafter"/>
</dbReference>
<dbReference type="GO" id="GO:0005769">
    <property type="term" value="C:early endosome"/>
    <property type="evidence" value="ECO:0007669"/>
    <property type="project" value="InterPro"/>
</dbReference>
<feature type="compositionally biased region" description="Low complexity" evidence="2">
    <location>
        <begin position="601"/>
        <end position="612"/>
    </location>
</feature>
<organism evidence="4 5">
    <name type="scientific">Diceros bicornis minor</name>
    <name type="common">South-central black rhinoceros</name>
    <dbReference type="NCBI Taxonomy" id="77932"/>
    <lineage>
        <taxon>Eukaryota</taxon>
        <taxon>Metazoa</taxon>
        <taxon>Chordata</taxon>
        <taxon>Craniata</taxon>
        <taxon>Vertebrata</taxon>
        <taxon>Euteleostomi</taxon>
        <taxon>Mammalia</taxon>
        <taxon>Eutheria</taxon>
        <taxon>Laurasiatheria</taxon>
        <taxon>Perissodactyla</taxon>
        <taxon>Rhinocerotidae</taxon>
        <taxon>Diceros</taxon>
    </lineage>
</organism>
<dbReference type="PANTHER" id="PTHR23331:SF4">
    <property type="entry name" value="WAS_WASL-INTERACTING PROTEIN FAMILY MEMBER 3"/>
    <property type="match status" value="1"/>
</dbReference>
<dbReference type="GO" id="GO:0032456">
    <property type="term" value="P:endocytic recycling"/>
    <property type="evidence" value="ECO:0007669"/>
    <property type="project" value="TreeGrafter"/>
</dbReference>
<accession>A0A7J7FI05</accession>
<evidence type="ECO:0000313" key="4">
    <source>
        <dbReference type="EMBL" id="KAF5927722.1"/>
    </source>
</evidence>
<keyword evidence="1" id="KW-0009">Actin-binding</keyword>
<name>A0A7J7FI05_DICBM</name>
<sequence length="670" mass="70350">MVFGEVMSGCGGDSVGGVERECLEGHEVIKGQRDPEALDEDGYWSWKGPGHFLPSGQQGDVKGEWGAGTQKERGGPAGLGQGGSVLPDEGVSELKREVKVLAGMAGLGRGEHSQKRQKHECRLGRREATWERSRAVLTYREIENKVEGFLGAVQLDSLIWIRSISFEACCRRTESTKTLCGTQRGLKDTMLISGEGEPSSGESSGPTVEQEGKLEVKEGMLNLDLRVELYYPMETMSAQATAEVKQLDFSAACRVSTDTSSLRKADPKGRSALLADIQQGTRLRKVTQINDRSAPQIESSKGTSKEGGGSANSRGGSTPPALGDLFAGGFPVLRPAGQRDAAGGKTGQGPGSRAPSPRLPTKTISGPLNAPASPRLGNASEAHGAARTVPPRPSMPAPPPPTPPPPPPPLPPPLPPSSPIKAPPLASPPGPPIKGNHPLVAPPLPDKAVKPQLAPLHLPPIPPPLPLLPPCGYPGLNADAVSPAQDVREPPAPPPPPPPPPPLPLYASCTPRSSMPAPPVPGANNGTEAPPPLPPKSPSFQAQPPKPSVQTLPALPAAPGSQPFLQKRRPGRGPGTSGGKLNPPPAPPARSPTTELSSKSQQAPAWTPTQQPGGQLRNGSLHIIDDFESKFTFHSVEDFPPPDEYKPCQKIYPSKIPRSKYHLGKTASFP</sequence>
<dbReference type="GO" id="GO:0003779">
    <property type="term" value="F:actin binding"/>
    <property type="evidence" value="ECO:0007669"/>
    <property type="project" value="UniProtKB-KW"/>
</dbReference>
<keyword evidence="5" id="KW-1185">Reference proteome</keyword>
<dbReference type="PROSITE" id="PS51082">
    <property type="entry name" value="WH2"/>
    <property type="match status" value="1"/>
</dbReference>
<evidence type="ECO:0000256" key="1">
    <source>
        <dbReference type="ARBA" id="ARBA00023203"/>
    </source>
</evidence>
<evidence type="ECO:0000256" key="2">
    <source>
        <dbReference type="SAM" id="MobiDB-lite"/>
    </source>
</evidence>
<dbReference type="GO" id="GO:0055037">
    <property type="term" value="C:recycling endosome"/>
    <property type="evidence" value="ECO:0007669"/>
    <property type="project" value="TreeGrafter"/>
</dbReference>
<dbReference type="GO" id="GO:0034314">
    <property type="term" value="P:Arp2/3 complex-mediated actin nucleation"/>
    <property type="evidence" value="ECO:0007669"/>
    <property type="project" value="InterPro"/>
</dbReference>
<gene>
    <name evidence="4" type="ORF">HPG69_000628</name>
</gene>
<dbReference type="SMART" id="SM00246">
    <property type="entry name" value="WH2"/>
    <property type="match status" value="1"/>
</dbReference>
<evidence type="ECO:0000259" key="3">
    <source>
        <dbReference type="PROSITE" id="PS51082"/>
    </source>
</evidence>
<feature type="compositionally biased region" description="Polar residues" evidence="2">
    <location>
        <begin position="591"/>
        <end position="600"/>
    </location>
</feature>
<dbReference type="GO" id="GO:0043014">
    <property type="term" value="F:alpha-tubulin binding"/>
    <property type="evidence" value="ECO:0007669"/>
    <property type="project" value="InterPro"/>
</dbReference>
<dbReference type="Pfam" id="PF02205">
    <property type="entry name" value="WH2"/>
    <property type="match status" value="1"/>
</dbReference>
<feature type="compositionally biased region" description="Pro residues" evidence="2">
    <location>
        <begin position="490"/>
        <end position="504"/>
    </location>
</feature>
<dbReference type="AlphaFoldDB" id="A0A7J7FI05"/>
<dbReference type="GO" id="GO:0071203">
    <property type="term" value="C:WASH complex"/>
    <property type="evidence" value="ECO:0007669"/>
    <property type="project" value="InterPro"/>
</dbReference>
<dbReference type="GO" id="GO:0042147">
    <property type="term" value="P:retrograde transport, endosome to Golgi"/>
    <property type="evidence" value="ECO:0007669"/>
    <property type="project" value="TreeGrafter"/>
</dbReference>
<dbReference type="InterPro" id="IPR028290">
    <property type="entry name" value="WASH1"/>
</dbReference>
<comment type="caution">
    <text evidence="4">The sequence shown here is derived from an EMBL/GenBank/DDBJ whole genome shotgun (WGS) entry which is preliminary data.</text>
</comment>
<dbReference type="CDD" id="cd22077">
    <property type="entry name" value="WH2_WAS_WASL-2_3"/>
    <property type="match status" value="1"/>
</dbReference>
<feature type="compositionally biased region" description="Polar residues" evidence="2">
    <location>
        <begin position="287"/>
        <end position="297"/>
    </location>
</feature>
<dbReference type="EMBL" id="JACDTQ010000550">
    <property type="protein sequence ID" value="KAF5927722.1"/>
    <property type="molecule type" value="Genomic_DNA"/>
</dbReference>
<feature type="compositionally biased region" description="Low complexity" evidence="2">
    <location>
        <begin position="193"/>
        <end position="206"/>
    </location>
</feature>
<evidence type="ECO:0000313" key="5">
    <source>
        <dbReference type="Proteomes" id="UP000551758"/>
    </source>
</evidence>
<feature type="compositionally biased region" description="Pro residues" evidence="2">
    <location>
        <begin position="457"/>
        <end position="472"/>
    </location>
</feature>
<dbReference type="Proteomes" id="UP000551758">
    <property type="component" value="Unassembled WGS sequence"/>
</dbReference>
<feature type="compositionally biased region" description="Pro residues" evidence="2">
    <location>
        <begin position="390"/>
        <end position="432"/>
    </location>
</feature>
<dbReference type="InterPro" id="IPR003124">
    <property type="entry name" value="WH2_dom"/>
</dbReference>
<dbReference type="GO" id="GO:0005829">
    <property type="term" value="C:cytosol"/>
    <property type="evidence" value="ECO:0007669"/>
    <property type="project" value="GOC"/>
</dbReference>